<feature type="binding site" evidence="7">
    <location>
        <position position="205"/>
    </location>
    <ligand>
        <name>Zn(2+)</name>
        <dbReference type="ChEBI" id="CHEBI:29105"/>
    </ligand>
</feature>
<dbReference type="InterPro" id="IPR007045">
    <property type="entry name" value="KduI"/>
</dbReference>
<feature type="binding site" evidence="7">
    <location>
        <position position="212"/>
    </location>
    <ligand>
        <name>Zn(2+)</name>
        <dbReference type="ChEBI" id="CHEBI:29105"/>
    </ligand>
</feature>
<evidence type="ECO:0000256" key="4">
    <source>
        <dbReference type="ARBA" id="ARBA00022723"/>
    </source>
</evidence>
<reference evidence="8 9" key="1">
    <citation type="submission" date="2020-08" db="EMBL/GenBank/DDBJ databases">
        <title>Genomic Encyclopedia of Type Strains, Phase IV (KMG-IV): sequencing the most valuable type-strain genomes for metagenomic binning, comparative biology and taxonomic classification.</title>
        <authorList>
            <person name="Goeker M."/>
        </authorList>
    </citation>
    <scope>NUCLEOTIDE SEQUENCE [LARGE SCALE GENOMIC DNA]</scope>
    <source>
        <strain evidence="8 9">DSM 103737</strain>
    </source>
</reference>
<dbReference type="InterPro" id="IPR014710">
    <property type="entry name" value="RmlC-like_jellyroll"/>
</dbReference>
<evidence type="ECO:0000256" key="3">
    <source>
        <dbReference type="ARBA" id="ARBA00008086"/>
    </source>
</evidence>
<comment type="catalytic activity">
    <reaction evidence="1 7">
        <text>5-dehydro-4-deoxy-D-glucuronate = 3-deoxy-D-glycero-2,5-hexodiulosonate</text>
        <dbReference type="Rhea" id="RHEA:23896"/>
        <dbReference type="ChEBI" id="CHEBI:17117"/>
        <dbReference type="ChEBI" id="CHEBI:29071"/>
        <dbReference type="EC" id="5.3.1.17"/>
    </reaction>
</comment>
<organism evidence="8 9">
    <name type="scientific">Chelatococcus caeni</name>
    <dbReference type="NCBI Taxonomy" id="1348468"/>
    <lineage>
        <taxon>Bacteria</taxon>
        <taxon>Pseudomonadati</taxon>
        <taxon>Pseudomonadota</taxon>
        <taxon>Alphaproteobacteria</taxon>
        <taxon>Hyphomicrobiales</taxon>
        <taxon>Chelatococcaceae</taxon>
        <taxon>Chelatococcus</taxon>
    </lineage>
</organism>
<gene>
    <name evidence="7" type="primary">kduI</name>
    <name evidence="8" type="ORF">GGR16_001679</name>
</gene>
<comment type="similarity">
    <text evidence="3 7">Belongs to the KduI family.</text>
</comment>
<dbReference type="EC" id="5.3.1.17" evidence="7"/>
<comment type="caution">
    <text evidence="8">The sequence shown here is derived from an EMBL/GenBank/DDBJ whole genome shotgun (WGS) entry which is preliminary data.</text>
</comment>
<dbReference type="EMBL" id="JACIEN010000001">
    <property type="protein sequence ID" value="MBB4016673.1"/>
    <property type="molecule type" value="Genomic_DNA"/>
</dbReference>
<feature type="binding site" evidence="7">
    <location>
        <position position="207"/>
    </location>
    <ligand>
        <name>Zn(2+)</name>
        <dbReference type="ChEBI" id="CHEBI:29105"/>
    </ligand>
</feature>
<keyword evidence="9" id="KW-1185">Reference proteome</keyword>
<evidence type="ECO:0000313" key="9">
    <source>
        <dbReference type="Proteomes" id="UP000577362"/>
    </source>
</evidence>
<dbReference type="PANTHER" id="PTHR38461">
    <property type="entry name" value="4-DEOXY-L-THREO-5-HEXOSULOSE-URONATE KETOL-ISOMERASE"/>
    <property type="match status" value="1"/>
</dbReference>
<comment type="cofactor">
    <cofactor evidence="7">
        <name>Zn(2+)</name>
        <dbReference type="ChEBI" id="CHEBI:29105"/>
    </cofactor>
    <text evidence="7">Binds 1 zinc ion per subunit.</text>
</comment>
<dbReference type="PIRSF" id="PIRSF006625">
    <property type="entry name" value="KduI"/>
    <property type="match status" value="1"/>
</dbReference>
<protein>
    <recommendedName>
        <fullName evidence="7">4-deoxy-L-threo-5-hexosulose-uronate ketol-isomerase</fullName>
        <ecNumber evidence="7">5.3.1.17</ecNumber>
    </recommendedName>
    <alternativeName>
        <fullName evidence="7">5-keto-4-deoxyuronate isomerase</fullName>
    </alternativeName>
    <alternativeName>
        <fullName evidence="7">DKI isomerase</fullName>
    </alternativeName>
</protein>
<dbReference type="AlphaFoldDB" id="A0A840BVS5"/>
<evidence type="ECO:0000313" key="8">
    <source>
        <dbReference type="EMBL" id="MBB4016673.1"/>
    </source>
</evidence>
<dbReference type="InterPro" id="IPR011051">
    <property type="entry name" value="RmlC_Cupin_sf"/>
</dbReference>
<dbReference type="GO" id="GO:0019698">
    <property type="term" value="P:D-galacturonate catabolic process"/>
    <property type="evidence" value="ECO:0007669"/>
    <property type="project" value="TreeGrafter"/>
</dbReference>
<evidence type="ECO:0000256" key="7">
    <source>
        <dbReference type="HAMAP-Rule" id="MF_00687"/>
    </source>
</evidence>
<keyword evidence="6 7" id="KW-0413">Isomerase</keyword>
<dbReference type="PANTHER" id="PTHR38461:SF1">
    <property type="entry name" value="4-DEOXY-L-THREO-5-HEXOSULOSE-URONATE KETOL-ISOMERASE"/>
    <property type="match status" value="1"/>
</dbReference>
<comment type="function">
    <text evidence="7">Catalyzes the isomerization of 5-dehydro-4-deoxy-D-glucuronate to 3-deoxy-D-glycero-2,5-hexodiulosonate.</text>
</comment>
<dbReference type="GO" id="GO:0045490">
    <property type="term" value="P:pectin catabolic process"/>
    <property type="evidence" value="ECO:0007669"/>
    <property type="project" value="UniProtKB-UniRule"/>
</dbReference>
<dbReference type="NCBIfam" id="NF002091">
    <property type="entry name" value="PRK00924.1"/>
    <property type="match status" value="1"/>
</dbReference>
<evidence type="ECO:0000256" key="1">
    <source>
        <dbReference type="ARBA" id="ARBA00000552"/>
    </source>
</evidence>
<dbReference type="SUPFAM" id="SSF51182">
    <property type="entry name" value="RmlC-like cupins"/>
    <property type="match status" value="1"/>
</dbReference>
<proteinExistence type="inferred from homology"/>
<feature type="binding site" evidence="7">
    <location>
        <position position="254"/>
    </location>
    <ligand>
        <name>Zn(2+)</name>
        <dbReference type="ChEBI" id="CHEBI:29105"/>
    </ligand>
</feature>
<keyword evidence="4 7" id="KW-0479">Metal-binding</keyword>
<comment type="pathway">
    <text evidence="2 7">Glycan metabolism; pectin degradation; 2-dehydro-3-deoxy-D-gluconate from pectin: step 4/5.</text>
</comment>
<dbReference type="GO" id="GO:0008697">
    <property type="term" value="F:4-deoxy-L-threo-5-hexosulose-uronate ketol-isomerase activity"/>
    <property type="evidence" value="ECO:0007669"/>
    <property type="project" value="UniProtKB-UniRule"/>
</dbReference>
<dbReference type="GO" id="GO:0042840">
    <property type="term" value="P:D-glucuronate catabolic process"/>
    <property type="evidence" value="ECO:0007669"/>
    <property type="project" value="TreeGrafter"/>
</dbReference>
<dbReference type="InterPro" id="IPR027449">
    <property type="entry name" value="KduI_N"/>
</dbReference>
<dbReference type="Gene3D" id="2.60.120.520">
    <property type="entry name" value="pectin degrading enzyme 5-keto 4- deoxyuronate isomerase, domain 1"/>
    <property type="match status" value="1"/>
</dbReference>
<dbReference type="Pfam" id="PF04962">
    <property type="entry name" value="KduI"/>
    <property type="match status" value="1"/>
</dbReference>
<evidence type="ECO:0000256" key="6">
    <source>
        <dbReference type="ARBA" id="ARBA00023235"/>
    </source>
</evidence>
<dbReference type="Proteomes" id="UP000577362">
    <property type="component" value="Unassembled WGS sequence"/>
</dbReference>
<sequence length="287" mass="31627">MPAQGTPTSIETRHAIHWREAETFDTEALRENFLVPGLLVPGALNVTYTHYDRLMLAGAVPLGEPLAFTEAHAQLVGSEHHLARRELGLINIGGPGRVTADGTTFDLSFQDALYLGSGTADVTFASVDPANPAKFYINTAPAHARHPARHITKEAAKAVPLGSQETANKRTIFQYLHPDVLPTCQLVMGLTRLESGSVWNTMPAHTHDRRMEAYLYFELPENAFTVHLMGRPEATRHLVVRNEQAIVSPPWSIHCGAGTTSYAFIWSMAGDNQTFTDMDMIAMQDLR</sequence>
<dbReference type="CDD" id="cd20294">
    <property type="entry name" value="cupin_KduI_N"/>
    <property type="match status" value="1"/>
</dbReference>
<dbReference type="RefSeq" id="WP_053193986.1">
    <property type="nucleotide sequence ID" value="NZ_JACIEN010000001.1"/>
</dbReference>
<dbReference type="CDD" id="cd20491">
    <property type="entry name" value="cupin_KduI_C"/>
    <property type="match status" value="1"/>
</dbReference>
<dbReference type="HAMAP" id="MF_00687">
    <property type="entry name" value="KduI"/>
    <property type="match status" value="1"/>
</dbReference>
<dbReference type="Gene3D" id="2.60.120.10">
    <property type="entry name" value="Jelly Rolls"/>
    <property type="match status" value="1"/>
</dbReference>
<evidence type="ECO:0000256" key="2">
    <source>
        <dbReference type="ARBA" id="ARBA00005148"/>
    </source>
</evidence>
<dbReference type="UniPathway" id="UPA00545">
    <property type="reaction ID" value="UER00826"/>
</dbReference>
<evidence type="ECO:0000256" key="5">
    <source>
        <dbReference type="ARBA" id="ARBA00022833"/>
    </source>
</evidence>
<dbReference type="GO" id="GO:0008270">
    <property type="term" value="F:zinc ion binding"/>
    <property type="evidence" value="ECO:0007669"/>
    <property type="project" value="UniProtKB-UniRule"/>
</dbReference>
<accession>A0A840BVS5</accession>
<name>A0A840BVS5_9HYPH</name>
<keyword evidence="5 7" id="KW-0862">Zinc</keyword>
<dbReference type="InterPro" id="IPR021120">
    <property type="entry name" value="KduI/IolB_isomerase"/>
</dbReference>